<proteinExistence type="predicted"/>
<reference evidence="3" key="1">
    <citation type="journal article" date="2017" name="Nature">
        <title>The sunflower genome provides insights into oil metabolism, flowering and Asterid evolution.</title>
        <authorList>
            <person name="Badouin H."/>
            <person name="Gouzy J."/>
            <person name="Grassa C.J."/>
            <person name="Murat F."/>
            <person name="Staton S.E."/>
            <person name="Cottret L."/>
            <person name="Lelandais-Briere C."/>
            <person name="Owens G.L."/>
            <person name="Carrere S."/>
            <person name="Mayjonade B."/>
            <person name="Legrand L."/>
            <person name="Gill N."/>
            <person name="Kane N.C."/>
            <person name="Bowers J.E."/>
            <person name="Hubner S."/>
            <person name="Bellec A."/>
            <person name="Berard A."/>
            <person name="Berges H."/>
            <person name="Blanchet N."/>
            <person name="Boniface M.C."/>
            <person name="Brunel D."/>
            <person name="Catrice O."/>
            <person name="Chaidir N."/>
            <person name="Claudel C."/>
            <person name="Donnadieu C."/>
            <person name="Faraut T."/>
            <person name="Fievet G."/>
            <person name="Helmstetter N."/>
            <person name="King M."/>
            <person name="Knapp S.J."/>
            <person name="Lai Z."/>
            <person name="Le Paslier M.C."/>
            <person name="Lippi Y."/>
            <person name="Lorenzon L."/>
            <person name="Mandel J.R."/>
            <person name="Marage G."/>
            <person name="Marchand G."/>
            <person name="Marquand E."/>
            <person name="Bret-Mestries E."/>
            <person name="Morien E."/>
            <person name="Nambeesan S."/>
            <person name="Nguyen T."/>
            <person name="Pegot-Espagnet P."/>
            <person name="Pouilly N."/>
            <person name="Raftis F."/>
            <person name="Sallet E."/>
            <person name="Schiex T."/>
            <person name="Thomas J."/>
            <person name="Vandecasteele C."/>
            <person name="Vares D."/>
            <person name="Vear F."/>
            <person name="Vautrin S."/>
            <person name="Crespi M."/>
            <person name="Mangin B."/>
            <person name="Burke J.M."/>
            <person name="Salse J."/>
            <person name="Munos S."/>
            <person name="Vincourt P."/>
            <person name="Rieseberg L.H."/>
            <person name="Langlade N.B."/>
        </authorList>
    </citation>
    <scope>NUCLEOTIDE SEQUENCE [LARGE SCALE GENOMIC DNA]</scope>
    <source>
        <strain evidence="3">cv. SF193</strain>
    </source>
</reference>
<organism evidence="2 3">
    <name type="scientific">Helianthus annuus</name>
    <name type="common">Common sunflower</name>
    <dbReference type="NCBI Taxonomy" id="4232"/>
    <lineage>
        <taxon>Eukaryota</taxon>
        <taxon>Viridiplantae</taxon>
        <taxon>Streptophyta</taxon>
        <taxon>Embryophyta</taxon>
        <taxon>Tracheophyta</taxon>
        <taxon>Spermatophyta</taxon>
        <taxon>Magnoliopsida</taxon>
        <taxon>eudicotyledons</taxon>
        <taxon>Gunneridae</taxon>
        <taxon>Pentapetalae</taxon>
        <taxon>asterids</taxon>
        <taxon>campanulids</taxon>
        <taxon>Asterales</taxon>
        <taxon>Asteraceae</taxon>
        <taxon>Asteroideae</taxon>
        <taxon>Heliantheae alliance</taxon>
        <taxon>Heliantheae</taxon>
        <taxon>Helianthus</taxon>
    </lineage>
</organism>
<gene>
    <name evidence="2" type="ORF">HannXRQ_Chr17g0548401</name>
</gene>
<name>A0A251RPN5_HELAN</name>
<protein>
    <submittedName>
        <fullName evidence="2">Uncharacterized protein</fullName>
    </submittedName>
</protein>
<dbReference type="Proteomes" id="UP000215914">
    <property type="component" value="Chromosome 17"/>
</dbReference>
<dbReference type="EMBL" id="CM007906">
    <property type="protein sequence ID" value="OTF86220.1"/>
    <property type="molecule type" value="Genomic_DNA"/>
</dbReference>
<dbReference type="InParanoid" id="A0A251RPN5"/>
<keyword evidence="1" id="KW-1133">Transmembrane helix</keyword>
<keyword evidence="3" id="KW-1185">Reference proteome</keyword>
<evidence type="ECO:0000256" key="1">
    <source>
        <dbReference type="SAM" id="Phobius"/>
    </source>
</evidence>
<evidence type="ECO:0000313" key="2">
    <source>
        <dbReference type="EMBL" id="OTF86220.1"/>
    </source>
</evidence>
<sequence length="73" mass="8569">MDSMLSKLEPMLFNLILLITHLTIMFFWLKSFCRCLCFLDNQFNCYNHYCLDAICGCCFAQIDKLIMGNLLLC</sequence>
<keyword evidence="1" id="KW-0472">Membrane</keyword>
<evidence type="ECO:0000313" key="3">
    <source>
        <dbReference type="Proteomes" id="UP000215914"/>
    </source>
</evidence>
<accession>A0A251RPN5</accession>
<dbReference type="AlphaFoldDB" id="A0A251RPN5"/>
<keyword evidence="1" id="KW-0812">Transmembrane</keyword>
<feature type="transmembrane region" description="Helical" evidence="1">
    <location>
        <begin position="12"/>
        <end position="29"/>
    </location>
</feature>